<sequence length="267" mass="30752">MNSSNIEAIDFSLLYTLQKRASSANRRKNPEDWDKKAWEMNVNIHEGYYNDKMEEKIDLSDAETILDVGCGPGTFALRFAPKVKHAYAFDFSPKMLEVLHHNASERGVENLTSFCIDLEKEWRGVPLCDVVIASRCLEVDNIASVLQKLHHQAKKRVYLTFKEGRSFLSDEILEVMGREIIPKPDYIYLLNILYGMGIRAKVDFIDPGNDGYKMATLEEYIYSLTWAQDGLSPEEEARARAYYLECQAQGKTPAHRNNRWALISWEK</sequence>
<dbReference type="RefSeq" id="WP_011139008.1">
    <property type="nucleotide sequence ID" value="NC_005090.1"/>
</dbReference>
<dbReference type="eggNOG" id="COG2265">
    <property type="taxonomic scope" value="Bacteria"/>
</dbReference>
<dbReference type="AlphaFoldDB" id="Q7MRQ7"/>
<evidence type="ECO:0000313" key="2">
    <source>
        <dbReference type="EMBL" id="CAE10217.1"/>
    </source>
</evidence>
<dbReference type="HOGENOM" id="CLU_060275_0_1_7"/>
<dbReference type="InterPro" id="IPR029063">
    <property type="entry name" value="SAM-dependent_MTases_sf"/>
</dbReference>
<dbReference type="CDD" id="cd02440">
    <property type="entry name" value="AdoMet_MTases"/>
    <property type="match status" value="1"/>
</dbReference>
<keyword evidence="3" id="KW-1185">Reference proteome</keyword>
<evidence type="ECO:0000259" key="1">
    <source>
        <dbReference type="Pfam" id="PF13649"/>
    </source>
</evidence>
<dbReference type="EMBL" id="BX571660">
    <property type="protein sequence ID" value="CAE10217.1"/>
    <property type="molecule type" value="Genomic_DNA"/>
</dbReference>
<proteinExistence type="predicted"/>
<dbReference type="Pfam" id="PF13649">
    <property type="entry name" value="Methyltransf_25"/>
    <property type="match status" value="1"/>
</dbReference>
<dbReference type="InterPro" id="IPR041698">
    <property type="entry name" value="Methyltransf_25"/>
</dbReference>
<evidence type="ECO:0000313" key="3">
    <source>
        <dbReference type="Proteomes" id="UP000000422"/>
    </source>
</evidence>
<name>Q7MRQ7_WOLSU</name>
<gene>
    <name evidence="2" type="ordered locus">WS1127</name>
</gene>
<dbReference type="SUPFAM" id="SSF53335">
    <property type="entry name" value="S-adenosyl-L-methionine-dependent methyltransferases"/>
    <property type="match status" value="1"/>
</dbReference>
<dbReference type="KEGG" id="wsu:WS1127"/>
<protein>
    <submittedName>
        <fullName evidence="2">ORF2</fullName>
    </submittedName>
</protein>
<feature type="domain" description="Methyltransferase" evidence="1">
    <location>
        <begin position="65"/>
        <end position="152"/>
    </location>
</feature>
<dbReference type="STRING" id="273121.WS1127"/>
<dbReference type="Gene3D" id="3.40.50.150">
    <property type="entry name" value="Vaccinia Virus protein VP39"/>
    <property type="match status" value="1"/>
</dbReference>
<accession>Q7MRQ7</accession>
<organism evidence="3">
    <name type="scientific">Wolinella succinogenes (strain ATCC 29543 / DSM 1740 / CCUG 13145 / JCM 31913 / LMG 7466 / NCTC 11488 / FDC 602W)</name>
    <name type="common">Vibrio succinogenes</name>
    <dbReference type="NCBI Taxonomy" id="273121"/>
    <lineage>
        <taxon>Bacteria</taxon>
        <taxon>Pseudomonadati</taxon>
        <taxon>Campylobacterota</taxon>
        <taxon>Epsilonproteobacteria</taxon>
        <taxon>Campylobacterales</taxon>
        <taxon>Helicobacteraceae</taxon>
        <taxon>Wolinella</taxon>
    </lineage>
</organism>
<dbReference type="Proteomes" id="UP000000422">
    <property type="component" value="Chromosome"/>
</dbReference>
<reference evidence="2 3" key="1">
    <citation type="journal article" date="2003" name="Proc. Natl. Acad. Sci. U.S.A.">
        <title>Complete genome sequence and analysis of Wolinella succinogenes.</title>
        <authorList>
            <person name="Baar C."/>
            <person name="Eppinger M."/>
            <person name="Raddatz G."/>
            <person name="Simon JM."/>
            <person name="Lanz C."/>
            <person name="Klimmek O."/>
            <person name="Nandakumar R."/>
            <person name="Gross R."/>
            <person name="Rosinus A."/>
            <person name="Keller H."/>
            <person name="Jagtap P."/>
            <person name="Linke B."/>
            <person name="Meyer F."/>
            <person name="Lederer H."/>
            <person name="Schuster S.C."/>
        </authorList>
    </citation>
    <scope>NUCLEOTIDE SEQUENCE [LARGE SCALE GENOMIC DNA]</scope>
    <source>
        <strain evidence="3">ATCC 29543 / DSM 1740 / CCUG 13145 / JCM 31913 / LMG 7466 / NCTC 11488 / FDC 602W</strain>
    </source>
</reference>